<dbReference type="InterPro" id="IPR016643">
    <property type="entry name" value="26S_Psome_Rpn1"/>
</dbReference>
<dbReference type="Pfam" id="PF18051">
    <property type="entry name" value="RPN1_C"/>
    <property type="match status" value="1"/>
</dbReference>
<dbReference type="OrthoDB" id="10252509at2759"/>
<evidence type="ECO:0000313" key="10">
    <source>
        <dbReference type="Proteomes" id="UP000053617"/>
    </source>
</evidence>
<dbReference type="GO" id="GO:0030234">
    <property type="term" value="F:enzyme regulator activity"/>
    <property type="evidence" value="ECO:0007669"/>
    <property type="project" value="UniProtKB-UniRule"/>
</dbReference>
<gene>
    <name evidence="9" type="ORF">Z518_03005</name>
</gene>
<dbReference type="SUPFAM" id="SSF48371">
    <property type="entry name" value="ARM repeat"/>
    <property type="match status" value="1"/>
</dbReference>
<dbReference type="VEuPathDB" id="FungiDB:Z518_03005"/>
<dbReference type="InterPro" id="IPR016024">
    <property type="entry name" value="ARM-type_fold"/>
</dbReference>
<dbReference type="EMBL" id="KN847476">
    <property type="protein sequence ID" value="KIX08349.1"/>
    <property type="molecule type" value="Genomic_DNA"/>
</dbReference>
<dbReference type="GO" id="GO:0008540">
    <property type="term" value="C:proteasome regulatory particle, base subcomplex"/>
    <property type="evidence" value="ECO:0007669"/>
    <property type="project" value="UniProtKB-UniRule"/>
</dbReference>
<sequence length="909" mass="100547">MAQDEKKPTAAEKGKGKAEDVPMSNGDKPTPEGKEGDKRANGKAEEPAVEELSEEDQQLKSELEMLVERLKEDDTNLYKPAMDAIKNFIKTSTSSMTAVPKPLKFLRPHFDDLAALYDKWPTGSDRDSLADMLSVLGMTYGDEDKLETLKFRLLSKSDDLGSWGHEYIRHLALEIGQEYQNRLTDEREVGDLTELALSLVPYFLSHNAEADAVDLLSELEMIEEIPRFLDENTFARVCLYMVSMVNLLPYPDDVAFLKTAHDIYVKYNKLAQAMVVAIRLNDHELIRQDLESTDDMALKKQLAFLIARQRISLDVPSESKDEQEIAECLGNTQLPNHFKTLAKELNILDPKVPEDIYKTHLESGRGSSAAADSAKHNLASAFVNAFVNAGFGSDKLMLVEGEQRPWVWKTKDDGMLSTTASLGMLMQWDVEGSLDVIDRFQQLSEDSIKAGALLAYGVVNSGVKTEGDPVLSLLSDDDVLQSGKPSMRMAAIMGLGLSYAGSNREDLLDYLLPIVEDSTLEMQLSAMAAVSLGLVFVGSSNHQVAEAIAGQMMDDDRQKQLKDKWARFMALGLALLYFGRQEEVDVILDILKAIDHPMAMPTATLASVCAWAGTGAVLKLQELLHICNDHIEDKEETVGEQLVQSYAVLGLSLIAMGEDVGQDMVLRQFGHLMHYGEANIRKAVPLAMGLISPSNPQMKIYDTLSRYSHDNDNDVAINAIFAMGLVGAGTNNARLAQLLRQLASYYHRDQNSLFMVRIAQGLVHMGKGTMSLNPFHADRQVLSRVAAAGLLTVLVSLIDSKQFILAEAHYLLYFLVTTMYPRFLVTLDEDLKPLTVNVRVGQAVDVVGAAGRPRTITGWQTQSTPVLLAYGERAELEDEEYICLSSNLEGLVILRKVSGISNLFSTMFC</sequence>
<evidence type="ECO:0000256" key="4">
    <source>
        <dbReference type="ARBA" id="ARBA00057191"/>
    </source>
</evidence>
<keyword evidence="10" id="KW-1185">Reference proteome</keyword>
<dbReference type="GO" id="GO:0034515">
    <property type="term" value="C:proteasome storage granule"/>
    <property type="evidence" value="ECO:0007669"/>
    <property type="project" value="EnsemblFungi"/>
</dbReference>
<accession>A0A0D2IQU9</accession>
<dbReference type="InterPro" id="IPR040892">
    <property type="entry name" value="RPN1_N"/>
</dbReference>
<dbReference type="Pfam" id="PF01851">
    <property type="entry name" value="PC_rep"/>
    <property type="match status" value="2"/>
</dbReference>
<keyword evidence="2" id="KW-0677">Repeat</keyword>
<feature type="compositionally biased region" description="Acidic residues" evidence="6">
    <location>
        <begin position="47"/>
        <end position="56"/>
    </location>
</feature>
<dbReference type="Gene3D" id="1.25.10.10">
    <property type="entry name" value="Leucine-rich Repeat Variant"/>
    <property type="match status" value="1"/>
</dbReference>
<dbReference type="PIRSF" id="PIRSF015965">
    <property type="entry name" value="26S_Psome_Rpn1"/>
    <property type="match status" value="1"/>
</dbReference>
<dbReference type="InterPro" id="IPR011989">
    <property type="entry name" value="ARM-like"/>
</dbReference>
<feature type="compositionally biased region" description="Basic and acidic residues" evidence="6">
    <location>
        <begin position="1"/>
        <end position="20"/>
    </location>
</feature>
<evidence type="ECO:0000259" key="8">
    <source>
        <dbReference type="Pfam" id="PF18051"/>
    </source>
</evidence>
<dbReference type="InterPro" id="IPR002015">
    <property type="entry name" value="Proteasome/cyclosome_rpt"/>
</dbReference>
<organism evidence="9 10">
    <name type="scientific">Rhinocladiella mackenziei CBS 650.93</name>
    <dbReference type="NCBI Taxonomy" id="1442369"/>
    <lineage>
        <taxon>Eukaryota</taxon>
        <taxon>Fungi</taxon>
        <taxon>Dikarya</taxon>
        <taxon>Ascomycota</taxon>
        <taxon>Pezizomycotina</taxon>
        <taxon>Eurotiomycetes</taxon>
        <taxon>Chaetothyriomycetidae</taxon>
        <taxon>Chaetothyriales</taxon>
        <taxon>Herpotrichiellaceae</taxon>
        <taxon>Rhinocladiella</taxon>
    </lineage>
</organism>
<evidence type="ECO:0000256" key="5">
    <source>
        <dbReference type="PIRNR" id="PIRNR015965"/>
    </source>
</evidence>
<keyword evidence="3 5" id="KW-0647">Proteasome</keyword>
<dbReference type="PANTHER" id="PTHR10943:SF1">
    <property type="entry name" value="26S PROTEASOME NON-ATPASE REGULATORY SUBUNIT 2"/>
    <property type="match status" value="1"/>
</dbReference>
<dbReference type="PANTHER" id="PTHR10943">
    <property type="entry name" value="26S PROTEASOME NON-ATPASE REGULATORY SUBUNIT"/>
    <property type="match status" value="1"/>
</dbReference>
<dbReference type="AlphaFoldDB" id="A0A0D2IQU9"/>
<evidence type="ECO:0000256" key="3">
    <source>
        <dbReference type="ARBA" id="ARBA00022942"/>
    </source>
</evidence>
<dbReference type="GO" id="GO:1905754">
    <property type="term" value="C:ascospore-type prospore nucleus"/>
    <property type="evidence" value="ECO:0007669"/>
    <property type="project" value="EnsemblFungi"/>
</dbReference>
<feature type="domain" description="26S proteasome non-ATPase regulatory subunit RPN1 C-terminal" evidence="8">
    <location>
        <begin position="847"/>
        <end position="896"/>
    </location>
</feature>
<dbReference type="Proteomes" id="UP000053617">
    <property type="component" value="Unassembled WGS sequence"/>
</dbReference>
<feature type="compositionally biased region" description="Basic and acidic residues" evidence="6">
    <location>
        <begin position="29"/>
        <end position="46"/>
    </location>
</feature>
<dbReference type="GO" id="GO:0043161">
    <property type="term" value="P:proteasome-mediated ubiquitin-dependent protein catabolic process"/>
    <property type="evidence" value="ECO:0007669"/>
    <property type="project" value="EnsemblFungi"/>
</dbReference>
<dbReference type="GeneID" id="25291076"/>
<dbReference type="FunFam" id="1.25.10.10:FF:000026">
    <property type="entry name" value="26S proteasome non-ATPase regulatory subunit 2"/>
    <property type="match status" value="1"/>
</dbReference>
<dbReference type="STRING" id="1442369.A0A0D2IQU9"/>
<feature type="region of interest" description="Disordered" evidence="6">
    <location>
        <begin position="1"/>
        <end position="58"/>
    </location>
</feature>
<name>A0A0D2IQU9_9EURO</name>
<protein>
    <recommendedName>
        <fullName evidence="5">26S proteasome regulatory subunit RPN1</fullName>
    </recommendedName>
</protein>
<proteinExistence type="inferred from homology"/>
<evidence type="ECO:0000256" key="2">
    <source>
        <dbReference type="ARBA" id="ARBA00022737"/>
    </source>
</evidence>
<evidence type="ECO:0000256" key="6">
    <source>
        <dbReference type="SAM" id="MobiDB-lite"/>
    </source>
</evidence>
<dbReference type="InterPro" id="IPR041433">
    <property type="entry name" value="RPN1_C"/>
</dbReference>
<dbReference type="GO" id="GO:0042176">
    <property type="term" value="P:regulation of protein catabolic process"/>
    <property type="evidence" value="ECO:0007669"/>
    <property type="project" value="InterPro"/>
</dbReference>
<evidence type="ECO:0000259" key="7">
    <source>
        <dbReference type="Pfam" id="PF17781"/>
    </source>
</evidence>
<reference evidence="9 10" key="1">
    <citation type="submission" date="2015-01" db="EMBL/GenBank/DDBJ databases">
        <title>The Genome Sequence of Rhinocladiella mackenzie CBS 650.93.</title>
        <authorList>
            <consortium name="The Broad Institute Genomics Platform"/>
            <person name="Cuomo C."/>
            <person name="de Hoog S."/>
            <person name="Gorbushina A."/>
            <person name="Stielow B."/>
            <person name="Teixiera M."/>
            <person name="Abouelleil A."/>
            <person name="Chapman S.B."/>
            <person name="Priest M."/>
            <person name="Young S.K."/>
            <person name="Wortman J."/>
            <person name="Nusbaum C."/>
            <person name="Birren B."/>
        </authorList>
    </citation>
    <scope>NUCLEOTIDE SEQUENCE [LARGE SCALE GENOMIC DNA]</scope>
    <source>
        <strain evidence="9 10">CBS 650.93</strain>
    </source>
</reference>
<dbReference type="HOGENOM" id="CLU_008705_1_0_1"/>
<feature type="domain" description="RPN1 N-terminal" evidence="7">
    <location>
        <begin position="63"/>
        <end position="362"/>
    </location>
</feature>
<dbReference type="Pfam" id="PF17781">
    <property type="entry name" value="RPN1_RPN2_N"/>
    <property type="match status" value="1"/>
</dbReference>
<evidence type="ECO:0000313" key="9">
    <source>
        <dbReference type="EMBL" id="KIX08349.1"/>
    </source>
</evidence>
<dbReference type="GO" id="GO:0034399">
    <property type="term" value="C:nuclear periphery"/>
    <property type="evidence" value="ECO:0007669"/>
    <property type="project" value="EnsemblFungi"/>
</dbReference>
<comment type="function">
    <text evidence="4 5">Acts as a regulatory subunit of the 26 proteasome which is involved in the ATP-dependent degradation of ubiquitinated proteins.</text>
</comment>
<comment type="similarity">
    <text evidence="1 5">Belongs to the proteasome subunit S2 family.</text>
</comment>
<evidence type="ECO:0000256" key="1">
    <source>
        <dbReference type="ARBA" id="ARBA00005460"/>
    </source>
</evidence>
<dbReference type="GO" id="GO:0030674">
    <property type="term" value="F:protein-macromolecule adaptor activity"/>
    <property type="evidence" value="ECO:0007669"/>
    <property type="project" value="EnsemblFungi"/>
</dbReference>
<dbReference type="RefSeq" id="XP_013275485.1">
    <property type="nucleotide sequence ID" value="XM_013420031.1"/>
</dbReference>